<dbReference type="PROSITE" id="PS50005">
    <property type="entry name" value="TPR"/>
    <property type="match status" value="1"/>
</dbReference>
<dbReference type="PANTHER" id="PTHR44227:SF3">
    <property type="entry name" value="PROTEIN O-MANNOSYL-TRANSFERASE TMTC4"/>
    <property type="match status" value="1"/>
</dbReference>
<accession>T0CW85</accession>
<keyword evidence="2" id="KW-0802">TPR repeat</keyword>
<dbReference type="InterPro" id="IPR011990">
    <property type="entry name" value="TPR-like_helical_dom_sf"/>
</dbReference>
<dbReference type="InterPro" id="IPR052346">
    <property type="entry name" value="O-mannosyl-transferase_TMTC"/>
</dbReference>
<dbReference type="eggNOG" id="COG0457">
    <property type="taxonomic scope" value="Bacteria"/>
</dbReference>
<keyword evidence="4" id="KW-1185">Reference proteome</keyword>
<proteinExistence type="predicted"/>
<dbReference type="Pfam" id="PF13432">
    <property type="entry name" value="TPR_16"/>
    <property type="match status" value="1"/>
</dbReference>
<dbReference type="OrthoDB" id="9769030at2"/>
<dbReference type="SUPFAM" id="SSF48452">
    <property type="entry name" value="TPR-like"/>
    <property type="match status" value="1"/>
</dbReference>
<dbReference type="AlphaFoldDB" id="T0CW85"/>
<evidence type="ECO:0000313" key="4">
    <source>
        <dbReference type="Proteomes" id="UP000829401"/>
    </source>
</evidence>
<evidence type="ECO:0000256" key="1">
    <source>
        <dbReference type="ARBA" id="ARBA00022737"/>
    </source>
</evidence>
<reference evidence="4" key="1">
    <citation type="journal article" date="2022" name="G3 (Bethesda)">
        <title>Unveiling the complete genome sequence of Alicyclobacillus acidoterrestris DSM 3922T, a taint-producing strain.</title>
        <authorList>
            <person name="Leonardo I.C."/>
            <person name="Barreto Crespo M.T."/>
            <person name="Gaspar F.B."/>
        </authorList>
    </citation>
    <scope>NUCLEOTIDE SEQUENCE [LARGE SCALE GENOMIC DNA]</scope>
    <source>
        <strain evidence="4">DSM 3922</strain>
    </source>
</reference>
<dbReference type="STRING" id="1356854.N007_16525"/>
<sequence length="207" mass="21535">MKRLYGTVGAAALAILVLTGCGAANNTTNGTSGTTGNSSATNEASTTITNSTTGTKTIVEGGQQYQGSANLKKYQDAAKSKPNDAQAQLNAGVASHVNGDDTAAIAYYKKAAALDPKSAVPYNNIGNIYLRDKNDAKSAIPYYQKATKADPTYGYGWWNLAIAEQTAGDVAAAKQAVANGLKDVKKSDPAYKGLQAMQKQLQSKKTS</sequence>
<dbReference type="SMART" id="SM00028">
    <property type="entry name" value="TPR"/>
    <property type="match status" value="2"/>
</dbReference>
<dbReference type="EMBL" id="CP080467">
    <property type="protein sequence ID" value="UNO49560.1"/>
    <property type="molecule type" value="Genomic_DNA"/>
</dbReference>
<evidence type="ECO:0000313" key="3">
    <source>
        <dbReference type="EMBL" id="UNO49560.1"/>
    </source>
</evidence>
<protein>
    <submittedName>
        <fullName evidence="3">Tetratricopeptide repeat protein</fullName>
    </submittedName>
</protein>
<evidence type="ECO:0000256" key="2">
    <source>
        <dbReference type="ARBA" id="ARBA00022803"/>
    </source>
</evidence>
<gene>
    <name evidence="3" type="ORF">K1I37_03160</name>
</gene>
<dbReference type="Gene3D" id="1.25.40.10">
    <property type="entry name" value="Tetratricopeptide repeat domain"/>
    <property type="match status" value="2"/>
</dbReference>
<organism evidence="3 4">
    <name type="scientific">Alicyclobacillus acidoterrestris (strain ATCC 49025 / DSM 3922 / CIP 106132 / NCIMB 13137 / GD3B)</name>
    <dbReference type="NCBI Taxonomy" id="1356854"/>
    <lineage>
        <taxon>Bacteria</taxon>
        <taxon>Bacillati</taxon>
        <taxon>Bacillota</taxon>
        <taxon>Bacilli</taxon>
        <taxon>Bacillales</taxon>
        <taxon>Alicyclobacillaceae</taxon>
        <taxon>Alicyclobacillus</taxon>
    </lineage>
</organism>
<accession>A0A9E6ZG13</accession>
<dbReference type="InterPro" id="IPR019734">
    <property type="entry name" value="TPR_rpt"/>
</dbReference>
<name>T0CW85_ALIAG</name>
<dbReference type="Proteomes" id="UP000829401">
    <property type="component" value="Chromosome"/>
</dbReference>
<dbReference type="PROSITE" id="PS51257">
    <property type="entry name" value="PROKAR_LIPOPROTEIN"/>
    <property type="match status" value="1"/>
</dbReference>
<dbReference type="KEGG" id="aaco:K1I37_03160"/>
<keyword evidence="1" id="KW-0677">Repeat</keyword>
<dbReference type="RefSeq" id="WP_021298442.1">
    <property type="nucleotide sequence ID" value="NZ_AURB01000191.1"/>
</dbReference>
<dbReference type="PANTHER" id="PTHR44227">
    <property type="match status" value="1"/>
</dbReference>
<dbReference type="Pfam" id="PF14559">
    <property type="entry name" value="TPR_19"/>
    <property type="match status" value="1"/>
</dbReference>